<organism evidence="2 4">
    <name type="scientific">Blautia obeum</name>
    <dbReference type="NCBI Taxonomy" id="40520"/>
    <lineage>
        <taxon>Bacteria</taxon>
        <taxon>Bacillati</taxon>
        <taxon>Bacillota</taxon>
        <taxon>Clostridia</taxon>
        <taxon>Lachnospirales</taxon>
        <taxon>Lachnospiraceae</taxon>
        <taxon>Blautia</taxon>
    </lineage>
</organism>
<evidence type="ECO:0000259" key="1">
    <source>
        <dbReference type="PROSITE" id="PS51462"/>
    </source>
</evidence>
<dbReference type="SUPFAM" id="SSF55811">
    <property type="entry name" value="Nudix"/>
    <property type="match status" value="1"/>
</dbReference>
<reference evidence="4 5" key="1">
    <citation type="submission" date="2018-08" db="EMBL/GenBank/DDBJ databases">
        <title>A genome reference for cultivated species of the human gut microbiota.</title>
        <authorList>
            <person name="Zou Y."/>
            <person name="Xue W."/>
            <person name="Luo G."/>
        </authorList>
    </citation>
    <scope>NUCLEOTIDE SEQUENCE [LARGE SCALE GENOMIC DNA]</scope>
    <source>
        <strain evidence="2 4">AF29-2BH</strain>
        <strain evidence="3 5">AM18-2AC</strain>
    </source>
</reference>
<accession>A0A411ZJS6</accession>
<dbReference type="GO" id="GO:0004452">
    <property type="term" value="F:isopentenyl-diphosphate delta-isomerase activity"/>
    <property type="evidence" value="ECO:0007669"/>
    <property type="project" value="TreeGrafter"/>
</dbReference>
<sequence length="184" mass="21274">MEIFDVIDKDGNPTGETVTREQAHTEGIPHRTAHIWILREKEGRVQVLLQKRAMNKDSFPGMFDTSSAGHIQAGDEPLESALRELQEELGIHATSEQLHFAGTFPISFAKEFHGKMFRDEEVAFVYIYDQPVNITELVLQKEEVEAVEWFDLEKTYEECRHCRDKFCVPSGGFEVVRKYLRENK</sequence>
<dbReference type="AlphaFoldDB" id="A0A411ZJS6"/>
<dbReference type="RefSeq" id="WP_118013002.1">
    <property type="nucleotide sequence ID" value="NZ_JAQDGF010000007.1"/>
</dbReference>
<dbReference type="PANTHER" id="PTHR10885:SF20">
    <property type="entry name" value="NUDIX HYDROLASE DOMAIN-CONTAINING PROTEIN"/>
    <property type="match status" value="1"/>
</dbReference>
<dbReference type="Gene3D" id="3.90.79.10">
    <property type="entry name" value="Nucleoside Triphosphate Pyrophosphohydrolase"/>
    <property type="match status" value="1"/>
</dbReference>
<evidence type="ECO:0000313" key="3">
    <source>
        <dbReference type="EMBL" id="RHH19445.1"/>
    </source>
</evidence>
<evidence type="ECO:0000313" key="4">
    <source>
        <dbReference type="Proteomes" id="UP000283585"/>
    </source>
</evidence>
<dbReference type="InterPro" id="IPR000086">
    <property type="entry name" value="NUDIX_hydrolase_dom"/>
</dbReference>
<proteinExistence type="predicted"/>
<dbReference type="InterPro" id="IPR015797">
    <property type="entry name" value="NUDIX_hydrolase-like_dom_sf"/>
</dbReference>
<dbReference type="PROSITE" id="PS51462">
    <property type="entry name" value="NUDIX"/>
    <property type="match status" value="1"/>
</dbReference>
<feature type="domain" description="Nudix hydrolase" evidence="1">
    <location>
        <begin position="28"/>
        <end position="180"/>
    </location>
</feature>
<dbReference type="EMBL" id="QRSS01000020">
    <property type="protein sequence ID" value="RGQ03062.1"/>
    <property type="molecule type" value="Genomic_DNA"/>
</dbReference>
<evidence type="ECO:0000313" key="5">
    <source>
        <dbReference type="Proteomes" id="UP000284024"/>
    </source>
</evidence>
<dbReference type="GO" id="GO:0005737">
    <property type="term" value="C:cytoplasm"/>
    <property type="evidence" value="ECO:0007669"/>
    <property type="project" value="TreeGrafter"/>
</dbReference>
<dbReference type="EMBL" id="QRJH01000003">
    <property type="protein sequence ID" value="RHH19445.1"/>
    <property type="molecule type" value="Genomic_DNA"/>
</dbReference>
<dbReference type="PANTHER" id="PTHR10885">
    <property type="entry name" value="ISOPENTENYL-DIPHOSPHATE DELTA-ISOMERASE"/>
    <property type="match status" value="1"/>
</dbReference>
<dbReference type="Proteomes" id="UP000283585">
    <property type="component" value="Unassembled WGS sequence"/>
</dbReference>
<comment type="caution">
    <text evidence="2">The sequence shown here is derived from an EMBL/GenBank/DDBJ whole genome shotgun (WGS) entry which is preliminary data.</text>
</comment>
<dbReference type="GO" id="GO:0009240">
    <property type="term" value="P:isopentenyl diphosphate biosynthetic process"/>
    <property type="evidence" value="ECO:0007669"/>
    <property type="project" value="TreeGrafter"/>
</dbReference>
<gene>
    <name evidence="3" type="ORF">DW222_07630</name>
    <name evidence="2" type="ORF">DWZ12_13660</name>
</gene>
<evidence type="ECO:0000313" key="2">
    <source>
        <dbReference type="EMBL" id="RGQ03062.1"/>
    </source>
</evidence>
<name>A0A411ZJS6_9FIRM</name>
<dbReference type="Pfam" id="PF00293">
    <property type="entry name" value="NUDIX"/>
    <property type="match status" value="1"/>
</dbReference>
<protein>
    <submittedName>
        <fullName evidence="2">NUDIX domain-containing protein</fullName>
    </submittedName>
</protein>
<dbReference type="CDD" id="cd04692">
    <property type="entry name" value="NUDIX_Hydrolase"/>
    <property type="match status" value="1"/>
</dbReference>
<dbReference type="Proteomes" id="UP000284024">
    <property type="component" value="Unassembled WGS sequence"/>
</dbReference>